<evidence type="ECO:0000256" key="5">
    <source>
        <dbReference type="ARBA" id="ARBA00023288"/>
    </source>
</evidence>
<dbReference type="NCBIfam" id="NF033216">
    <property type="entry name" value="lipo_YgdI_YgdR"/>
    <property type="match status" value="1"/>
</dbReference>
<evidence type="ECO:0000256" key="4">
    <source>
        <dbReference type="ARBA" id="ARBA00023139"/>
    </source>
</evidence>
<protein>
    <recommendedName>
        <fullName evidence="7">Lipoprotein YgdI/YgdR-like SH3-like domain-containing protein</fullName>
    </recommendedName>
</protein>
<keyword evidence="2 6" id="KW-0732">Signal</keyword>
<dbReference type="InterPro" id="IPR010305">
    <property type="entry name" value="YgdI/YgdR-like"/>
</dbReference>
<evidence type="ECO:0000313" key="8">
    <source>
        <dbReference type="EMBL" id="SFK93651.1"/>
    </source>
</evidence>
<dbReference type="EMBL" id="FOSD01000013">
    <property type="protein sequence ID" value="SFK93651.1"/>
    <property type="molecule type" value="Genomic_DNA"/>
</dbReference>
<keyword evidence="1" id="KW-1003">Cell membrane</keyword>
<sequence>MKGLVSAVGLALVAVLLSGCSSDYVMATKDGRMIMTDGKPAIDKETGLVQYTDEKGHQMQINGDEVSTIIER</sequence>
<dbReference type="Gene3D" id="2.30.30.100">
    <property type="match status" value="1"/>
</dbReference>
<keyword evidence="4" id="KW-0564">Palmitate</keyword>
<keyword evidence="5" id="KW-0449">Lipoprotein</keyword>
<organism evidence="8 9">
    <name type="scientific">Candidatus Pantoea symbiotica</name>
    <dbReference type="NCBI Taxonomy" id="1884370"/>
    <lineage>
        <taxon>Bacteria</taxon>
        <taxon>Pseudomonadati</taxon>
        <taxon>Pseudomonadota</taxon>
        <taxon>Gammaproteobacteria</taxon>
        <taxon>Enterobacterales</taxon>
        <taxon>Erwiniaceae</taxon>
        <taxon>Pantoea</taxon>
    </lineage>
</organism>
<evidence type="ECO:0000256" key="6">
    <source>
        <dbReference type="SAM" id="SignalP"/>
    </source>
</evidence>
<reference evidence="8 9" key="1">
    <citation type="submission" date="2016-10" db="EMBL/GenBank/DDBJ databases">
        <authorList>
            <person name="Varghese N."/>
            <person name="Submissions S."/>
        </authorList>
    </citation>
    <scope>NUCLEOTIDE SEQUENCE [LARGE SCALE GENOMIC DNA]</scope>
    <source>
        <strain evidence="8 9">YR512</strain>
    </source>
</reference>
<dbReference type="SUPFAM" id="SSF50182">
    <property type="entry name" value="Sm-like ribonucleoproteins"/>
    <property type="match status" value="1"/>
</dbReference>
<name>A0A1I4DNX7_9GAMM</name>
<evidence type="ECO:0000256" key="2">
    <source>
        <dbReference type="ARBA" id="ARBA00022729"/>
    </source>
</evidence>
<evidence type="ECO:0000256" key="1">
    <source>
        <dbReference type="ARBA" id="ARBA00022475"/>
    </source>
</evidence>
<dbReference type="PANTHER" id="PTHR37011:SF1">
    <property type="entry name" value="POT FAMILY PEPTIDE TRANSPORT PROTEIN"/>
    <property type="match status" value="1"/>
</dbReference>
<keyword evidence="9" id="KW-1185">Reference proteome</keyword>
<proteinExistence type="predicted"/>
<feature type="signal peptide" evidence="6">
    <location>
        <begin position="1"/>
        <end position="27"/>
    </location>
</feature>
<accession>A0A1I4DNX7</accession>
<dbReference type="PANTHER" id="PTHR37011">
    <property type="entry name" value="POT FAMILY PEPTIDE TRANSPORT PROTEIN-RELATED"/>
    <property type="match status" value="1"/>
</dbReference>
<evidence type="ECO:0000313" key="9">
    <source>
        <dbReference type="Proteomes" id="UP000198841"/>
    </source>
</evidence>
<keyword evidence="3" id="KW-0472">Membrane</keyword>
<comment type="caution">
    <text evidence="8">The sequence shown here is derived from an EMBL/GenBank/DDBJ whole genome shotgun (WGS) entry which is preliminary data.</text>
</comment>
<evidence type="ECO:0000256" key="3">
    <source>
        <dbReference type="ARBA" id="ARBA00023136"/>
    </source>
</evidence>
<dbReference type="Proteomes" id="UP000198841">
    <property type="component" value="Unassembled WGS sequence"/>
</dbReference>
<gene>
    <name evidence="8" type="ORF">SAMN05518863_1134</name>
</gene>
<dbReference type="PROSITE" id="PS51257">
    <property type="entry name" value="PROKAR_LIPOPROTEIN"/>
    <property type="match status" value="1"/>
</dbReference>
<dbReference type="InterPro" id="IPR010920">
    <property type="entry name" value="LSM_dom_sf"/>
</dbReference>
<dbReference type="Pfam" id="PF06004">
    <property type="entry name" value="DUF903"/>
    <property type="match status" value="1"/>
</dbReference>
<dbReference type="InterPro" id="IPR047807">
    <property type="entry name" value="YgdI/YgdR-like_SH3-like"/>
</dbReference>
<feature type="chain" id="PRO_5045546137" description="Lipoprotein YgdI/YgdR-like SH3-like domain-containing protein" evidence="6">
    <location>
        <begin position="28"/>
        <end position="72"/>
    </location>
</feature>
<dbReference type="RefSeq" id="WP_007890930.1">
    <property type="nucleotide sequence ID" value="NZ_FOSD01000013.1"/>
</dbReference>
<feature type="domain" description="Lipoprotein YgdI/YgdR-like SH3-like" evidence="7">
    <location>
        <begin position="23"/>
        <end position="71"/>
    </location>
</feature>
<evidence type="ECO:0000259" key="7">
    <source>
        <dbReference type="Pfam" id="PF06004"/>
    </source>
</evidence>